<reference evidence="6" key="1">
    <citation type="submission" date="2019-09" db="EMBL/GenBank/DDBJ databases">
        <title>Mumia zhuanghuii sp. nov. isolated from the intestinal contents of plateau pika (Ochotona curzoniae) in the Qinghai-Tibet plateau of China.</title>
        <authorList>
            <person name="Tian Z."/>
        </authorList>
    </citation>
    <scope>NUCLEOTIDE SEQUENCE [LARGE SCALE GENOMIC DNA]</scope>
    <source>
        <strain evidence="6">L-033</strain>
    </source>
</reference>
<evidence type="ECO:0000256" key="1">
    <source>
        <dbReference type="ARBA" id="ARBA00023015"/>
    </source>
</evidence>
<comment type="caution">
    <text evidence="5">The sequence shown here is derived from an EMBL/GenBank/DDBJ whole genome shotgun (WGS) entry which is preliminary data.</text>
</comment>
<evidence type="ECO:0000259" key="4">
    <source>
        <dbReference type="PROSITE" id="PS50995"/>
    </source>
</evidence>
<evidence type="ECO:0000256" key="2">
    <source>
        <dbReference type="ARBA" id="ARBA00023125"/>
    </source>
</evidence>
<evidence type="ECO:0000256" key="3">
    <source>
        <dbReference type="ARBA" id="ARBA00023163"/>
    </source>
</evidence>
<dbReference type="EMBL" id="VYUY01000008">
    <property type="protein sequence ID" value="KAA9134266.1"/>
    <property type="molecule type" value="Genomic_DNA"/>
</dbReference>
<keyword evidence="3" id="KW-0804">Transcription</keyword>
<keyword evidence="2" id="KW-0238">DNA-binding</keyword>
<dbReference type="AlphaFoldDB" id="A0A5N0TK17"/>
<dbReference type="PANTHER" id="PTHR42756">
    <property type="entry name" value="TRANSCRIPTIONAL REGULATOR, MARR"/>
    <property type="match status" value="1"/>
</dbReference>
<dbReference type="InterPro" id="IPR000835">
    <property type="entry name" value="HTH_MarR-typ"/>
</dbReference>
<dbReference type="InterPro" id="IPR036388">
    <property type="entry name" value="WH-like_DNA-bd_sf"/>
</dbReference>
<dbReference type="Gene3D" id="1.10.10.10">
    <property type="entry name" value="Winged helix-like DNA-binding domain superfamily/Winged helix DNA-binding domain"/>
    <property type="match status" value="1"/>
</dbReference>
<feature type="domain" description="HTH marR-type" evidence="4">
    <location>
        <begin position="1"/>
        <end position="143"/>
    </location>
</feature>
<keyword evidence="1" id="KW-0805">Transcription regulation</keyword>
<dbReference type="InterPro" id="IPR036390">
    <property type="entry name" value="WH_DNA-bd_sf"/>
</dbReference>
<dbReference type="GO" id="GO:0003700">
    <property type="term" value="F:DNA-binding transcription factor activity"/>
    <property type="evidence" value="ECO:0007669"/>
    <property type="project" value="InterPro"/>
</dbReference>
<dbReference type="Proteomes" id="UP000326838">
    <property type="component" value="Unassembled WGS sequence"/>
</dbReference>
<proteinExistence type="predicted"/>
<evidence type="ECO:0000313" key="5">
    <source>
        <dbReference type="EMBL" id="KAA9134266.1"/>
    </source>
</evidence>
<dbReference type="RefSeq" id="WP_150892939.1">
    <property type="nucleotide sequence ID" value="NZ_VYUY01000008.1"/>
</dbReference>
<sequence length="148" mass="16850">MTPAETEEPEPQRHTGYLIRRAQQAHVAAWTRLVSTEITSVQYSILVTLERLGEASQRVLCDEIDLDRSTIATLVARMERKGLIERRRAVDDARRNTVTLTPLGLEERHRLRPLVNEMDAALTGMLTAVERDQLRQALGRILRDQPVS</sequence>
<organism evidence="5 6">
    <name type="scientific">Microbacterium caowuchunii</name>
    <dbReference type="NCBI Taxonomy" id="2614638"/>
    <lineage>
        <taxon>Bacteria</taxon>
        <taxon>Bacillati</taxon>
        <taxon>Actinomycetota</taxon>
        <taxon>Actinomycetes</taxon>
        <taxon>Micrococcales</taxon>
        <taxon>Microbacteriaceae</taxon>
        <taxon>Microbacterium</taxon>
    </lineage>
</organism>
<protein>
    <submittedName>
        <fullName evidence="5">Winged helix-turn-helix transcriptional regulator</fullName>
    </submittedName>
</protein>
<dbReference type="SUPFAM" id="SSF46785">
    <property type="entry name" value="Winged helix' DNA-binding domain"/>
    <property type="match status" value="1"/>
</dbReference>
<dbReference type="PRINTS" id="PR00598">
    <property type="entry name" value="HTHMARR"/>
</dbReference>
<dbReference type="GO" id="GO:0003677">
    <property type="term" value="F:DNA binding"/>
    <property type="evidence" value="ECO:0007669"/>
    <property type="project" value="UniProtKB-KW"/>
</dbReference>
<evidence type="ECO:0000313" key="6">
    <source>
        <dbReference type="Proteomes" id="UP000326838"/>
    </source>
</evidence>
<gene>
    <name evidence="5" type="ORF">F6B40_07670</name>
</gene>
<dbReference type="SMART" id="SM00347">
    <property type="entry name" value="HTH_MARR"/>
    <property type="match status" value="1"/>
</dbReference>
<dbReference type="PANTHER" id="PTHR42756:SF1">
    <property type="entry name" value="TRANSCRIPTIONAL REPRESSOR OF EMRAB OPERON"/>
    <property type="match status" value="1"/>
</dbReference>
<accession>A0A5N0TK17</accession>
<dbReference type="Pfam" id="PF01047">
    <property type="entry name" value="MarR"/>
    <property type="match status" value="1"/>
</dbReference>
<name>A0A5N0TK17_9MICO</name>
<keyword evidence="6" id="KW-1185">Reference proteome</keyword>
<dbReference type="PROSITE" id="PS50995">
    <property type="entry name" value="HTH_MARR_2"/>
    <property type="match status" value="1"/>
</dbReference>